<name>A0ABT2H7U7_9MICO</name>
<accession>A0ABT2H7U7</accession>
<dbReference type="Proteomes" id="UP001165586">
    <property type="component" value="Unassembled WGS sequence"/>
</dbReference>
<dbReference type="PROSITE" id="PS00061">
    <property type="entry name" value="ADH_SHORT"/>
    <property type="match status" value="1"/>
</dbReference>
<dbReference type="InterPro" id="IPR002347">
    <property type="entry name" value="SDR_fam"/>
</dbReference>
<dbReference type="InterPro" id="IPR036291">
    <property type="entry name" value="NAD(P)-bd_dom_sf"/>
</dbReference>
<comment type="similarity">
    <text evidence="1">Belongs to the short-chain dehydrogenases/reductases (SDR) family.</text>
</comment>
<proteinExistence type="inferred from homology"/>
<reference evidence="3" key="1">
    <citation type="submission" date="2022-08" db="EMBL/GenBank/DDBJ databases">
        <authorList>
            <person name="Deng Y."/>
            <person name="Han X.-F."/>
            <person name="Zhang Y.-Q."/>
        </authorList>
    </citation>
    <scope>NUCLEOTIDE SEQUENCE</scope>
    <source>
        <strain evidence="3">CPCC 203386</strain>
    </source>
</reference>
<dbReference type="EMBL" id="JANLCJ010000010">
    <property type="protein sequence ID" value="MCS5735994.1"/>
    <property type="molecule type" value="Genomic_DNA"/>
</dbReference>
<gene>
    <name evidence="3" type="ORF">N1032_19825</name>
</gene>
<sequence>MQITGNTLFIPGATSGIGLGLALRFQALGNTVVIGGRRTELLDELVAGHPGLDAVQIDTTDPDSIAEAFRTVTGRHPELNVVIAMAGVMQAENLRDPAFLATAERTITTNLLGPIRLLAAFEPWLEQARNPVFMTVSSGLAFVPLPATPTYSATKAAIHSFTESLRVQLAGTPVQVLELVPPAVQTDLMPGQAESPTAMPLEAFLDEVMLLIETQPDAAEILVENVGFLRNAVANGSYPRVLGMLAGAER</sequence>
<dbReference type="Gene3D" id="3.40.50.720">
    <property type="entry name" value="NAD(P)-binding Rossmann-like Domain"/>
    <property type="match status" value="1"/>
</dbReference>
<evidence type="ECO:0000256" key="2">
    <source>
        <dbReference type="ARBA" id="ARBA00023002"/>
    </source>
</evidence>
<dbReference type="InterPro" id="IPR020904">
    <property type="entry name" value="Sc_DH/Rdtase_CS"/>
</dbReference>
<dbReference type="PANTHER" id="PTHR44196">
    <property type="entry name" value="DEHYDROGENASE/REDUCTASE SDR FAMILY MEMBER 7B"/>
    <property type="match status" value="1"/>
</dbReference>
<keyword evidence="2" id="KW-0560">Oxidoreductase</keyword>
<dbReference type="PRINTS" id="PR00081">
    <property type="entry name" value="GDHRDH"/>
</dbReference>
<keyword evidence="4" id="KW-1185">Reference proteome</keyword>
<dbReference type="Pfam" id="PF00106">
    <property type="entry name" value="adh_short"/>
    <property type="match status" value="1"/>
</dbReference>
<organism evidence="3 4">
    <name type="scientific">Herbiconiux daphne</name>
    <dbReference type="NCBI Taxonomy" id="2970914"/>
    <lineage>
        <taxon>Bacteria</taxon>
        <taxon>Bacillati</taxon>
        <taxon>Actinomycetota</taxon>
        <taxon>Actinomycetes</taxon>
        <taxon>Micrococcales</taxon>
        <taxon>Microbacteriaceae</taxon>
        <taxon>Herbiconiux</taxon>
    </lineage>
</organism>
<dbReference type="PANTHER" id="PTHR44196:SF1">
    <property type="entry name" value="DEHYDROGENASE_REDUCTASE SDR FAMILY MEMBER 7B"/>
    <property type="match status" value="1"/>
</dbReference>
<comment type="caution">
    <text evidence="3">The sequence shown here is derived from an EMBL/GenBank/DDBJ whole genome shotgun (WGS) entry which is preliminary data.</text>
</comment>
<dbReference type="SUPFAM" id="SSF51735">
    <property type="entry name" value="NAD(P)-binding Rossmann-fold domains"/>
    <property type="match status" value="1"/>
</dbReference>
<dbReference type="RefSeq" id="WP_259541522.1">
    <property type="nucleotide sequence ID" value="NZ_JANLCJ010000010.1"/>
</dbReference>
<evidence type="ECO:0000313" key="3">
    <source>
        <dbReference type="EMBL" id="MCS5735994.1"/>
    </source>
</evidence>
<evidence type="ECO:0000256" key="1">
    <source>
        <dbReference type="ARBA" id="ARBA00006484"/>
    </source>
</evidence>
<protein>
    <submittedName>
        <fullName evidence="3">SDR family NAD(P)-dependent oxidoreductase</fullName>
    </submittedName>
</protein>
<evidence type="ECO:0000313" key="4">
    <source>
        <dbReference type="Proteomes" id="UP001165586"/>
    </source>
</evidence>